<dbReference type="Proteomes" id="UP000299102">
    <property type="component" value="Unassembled WGS sequence"/>
</dbReference>
<dbReference type="STRING" id="151549.A0A4C1VL59"/>
<proteinExistence type="predicted"/>
<feature type="compositionally biased region" description="Polar residues" evidence="1">
    <location>
        <begin position="233"/>
        <end position="257"/>
    </location>
</feature>
<dbReference type="EMBL" id="BGZK01000360">
    <property type="protein sequence ID" value="GBP39142.1"/>
    <property type="molecule type" value="Genomic_DNA"/>
</dbReference>
<feature type="region of interest" description="Disordered" evidence="1">
    <location>
        <begin position="223"/>
        <end position="257"/>
    </location>
</feature>
<dbReference type="OrthoDB" id="118105at2759"/>
<evidence type="ECO:0000313" key="3">
    <source>
        <dbReference type="EMBL" id="GBP39142.1"/>
    </source>
</evidence>
<organism evidence="3 4">
    <name type="scientific">Eumeta variegata</name>
    <name type="common">Bagworm moth</name>
    <name type="synonym">Eumeta japonica</name>
    <dbReference type="NCBI Taxonomy" id="151549"/>
    <lineage>
        <taxon>Eukaryota</taxon>
        <taxon>Metazoa</taxon>
        <taxon>Ecdysozoa</taxon>
        <taxon>Arthropoda</taxon>
        <taxon>Hexapoda</taxon>
        <taxon>Insecta</taxon>
        <taxon>Pterygota</taxon>
        <taxon>Neoptera</taxon>
        <taxon>Endopterygota</taxon>
        <taxon>Lepidoptera</taxon>
        <taxon>Glossata</taxon>
        <taxon>Ditrysia</taxon>
        <taxon>Tineoidea</taxon>
        <taxon>Psychidae</taxon>
        <taxon>Oiketicinae</taxon>
        <taxon>Eumeta</taxon>
    </lineage>
</organism>
<dbReference type="PANTHER" id="PTHR46599:SF3">
    <property type="entry name" value="PIGGYBAC TRANSPOSABLE ELEMENT-DERIVED PROTEIN 4"/>
    <property type="match status" value="1"/>
</dbReference>
<dbReference type="AlphaFoldDB" id="A0A4C1VL59"/>
<protein>
    <recommendedName>
        <fullName evidence="2">PiggyBac transposable element-derived protein domain-containing protein</fullName>
    </recommendedName>
</protein>
<gene>
    <name evidence="3" type="ORF">EVAR_27102_1</name>
</gene>
<evidence type="ECO:0000313" key="4">
    <source>
        <dbReference type="Proteomes" id="UP000299102"/>
    </source>
</evidence>
<feature type="domain" description="PiggyBac transposable element-derived protein" evidence="2">
    <location>
        <begin position="105"/>
        <end position="210"/>
    </location>
</feature>
<dbReference type="InterPro" id="IPR029526">
    <property type="entry name" value="PGBD"/>
</dbReference>
<sequence>MSRRTRRLGEKEIEKYLFEDIPSGNESICSCEDDEEEAENQPNPMVLDDLIGVQIAHDDIYDSDDDLPLSSCLQRNPDSTESNNRSSNMSVMIVPKWKKNYTMDMPVKLLEDQIFACGTVNSNRKFLPTLKDDKHLQRSQHDYRVSDTKVSLLKWKGKRSVFILSNYHDPKNVGKVKRRERDRTSTEVPCPQAVIDYNANMNFVDKFDQLKGRKAVLFTPRPRQADAERIQARSISGPTGTSICQRQTQAGFSEQQP</sequence>
<evidence type="ECO:0000259" key="2">
    <source>
        <dbReference type="Pfam" id="PF13843"/>
    </source>
</evidence>
<evidence type="ECO:0000256" key="1">
    <source>
        <dbReference type="SAM" id="MobiDB-lite"/>
    </source>
</evidence>
<reference evidence="3 4" key="1">
    <citation type="journal article" date="2019" name="Commun. Biol.">
        <title>The bagworm genome reveals a unique fibroin gene that provides high tensile strength.</title>
        <authorList>
            <person name="Kono N."/>
            <person name="Nakamura H."/>
            <person name="Ohtoshi R."/>
            <person name="Tomita M."/>
            <person name="Numata K."/>
            <person name="Arakawa K."/>
        </authorList>
    </citation>
    <scope>NUCLEOTIDE SEQUENCE [LARGE SCALE GENOMIC DNA]</scope>
</reference>
<dbReference type="PANTHER" id="PTHR46599">
    <property type="entry name" value="PIGGYBAC TRANSPOSABLE ELEMENT-DERIVED PROTEIN 4"/>
    <property type="match status" value="1"/>
</dbReference>
<name>A0A4C1VL59_EUMVA</name>
<keyword evidence="4" id="KW-1185">Reference proteome</keyword>
<dbReference type="Pfam" id="PF13843">
    <property type="entry name" value="DDE_Tnp_1_7"/>
    <property type="match status" value="1"/>
</dbReference>
<accession>A0A4C1VL59</accession>
<comment type="caution">
    <text evidence="3">The sequence shown here is derived from an EMBL/GenBank/DDBJ whole genome shotgun (WGS) entry which is preliminary data.</text>
</comment>